<evidence type="ECO:0000313" key="4">
    <source>
        <dbReference type="Proteomes" id="UP001620514"/>
    </source>
</evidence>
<feature type="signal peptide" evidence="2">
    <location>
        <begin position="1"/>
        <end position="23"/>
    </location>
</feature>
<feature type="chain" id="PRO_5045656412" evidence="2">
    <location>
        <begin position="24"/>
        <end position="70"/>
    </location>
</feature>
<evidence type="ECO:0000313" key="3">
    <source>
        <dbReference type="EMBL" id="MFK4448479.1"/>
    </source>
</evidence>
<dbReference type="RefSeq" id="WP_404614807.1">
    <property type="nucleotide sequence ID" value="NZ_JBIYDN010000052.1"/>
</dbReference>
<accession>A0ABW8MXL9</accession>
<protein>
    <submittedName>
        <fullName evidence="3">Uncharacterized protein</fullName>
    </submittedName>
</protein>
<dbReference type="EMBL" id="JBIYDN010000052">
    <property type="protein sequence ID" value="MFK4448479.1"/>
    <property type="molecule type" value="Genomic_DNA"/>
</dbReference>
<dbReference type="Proteomes" id="UP001620514">
    <property type="component" value="Unassembled WGS sequence"/>
</dbReference>
<proteinExistence type="predicted"/>
<comment type="caution">
    <text evidence="3">The sequence shown here is derived from an EMBL/GenBank/DDBJ whole genome shotgun (WGS) entry which is preliminary data.</text>
</comment>
<keyword evidence="2" id="KW-0732">Signal</keyword>
<evidence type="ECO:0000256" key="2">
    <source>
        <dbReference type="SAM" id="SignalP"/>
    </source>
</evidence>
<reference evidence="3 4" key="1">
    <citation type="submission" date="2024-11" db="EMBL/GenBank/DDBJ databases">
        <title>Using genomics to understand microbial adaptation to soil warming.</title>
        <authorList>
            <person name="Deangelis K.M. PhD."/>
        </authorList>
    </citation>
    <scope>NUCLEOTIDE SEQUENCE [LARGE SCALE GENOMIC DNA]</scope>
    <source>
        <strain evidence="3 4">GAS97</strain>
    </source>
</reference>
<sequence length="70" mass="7151">MGRTVCIPEKLAVMLVVTIAASAAHGNQAITDVHNEVGLSIGGQNLASLESDGAPSWLPTGPDGYAPSRH</sequence>
<name>A0ABW8MXL9_9BURK</name>
<keyword evidence="4" id="KW-1185">Reference proteome</keyword>
<feature type="region of interest" description="Disordered" evidence="1">
    <location>
        <begin position="51"/>
        <end position="70"/>
    </location>
</feature>
<evidence type="ECO:0000256" key="1">
    <source>
        <dbReference type="SAM" id="MobiDB-lite"/>
    </source>
</evidence>
<organism evidence="3 4">
    <name type="scientific">Caballeronia udeis</name>
    <dbReference type="NCBI Taxonomy" id="1232866"/>
    <lineage>
        <taxon>Bacteria</taxon>
        <taxon>Pseudomonadati</taxon>
        <taxon>Pseudomonadota</taxon>
        <taxon>Betaproteobacteria</taxon>
        <taxon>Burkholderiales</taxon>
        <taxon>Burkholderiaceae</taxon>
        <taxon>Caballeronia</taxon>
    </lineage>
</organism>
<gene>
    <name evidence="3" type="ORF">ABH943_008523</name>
</gene>